<proteinExistence type="predicted"/>
<organism evidence="2 3">
    <name type="scientific">Roridomyces roridus</name>
    <dbReference type="NCBI Taxonomy" id="1738132"/>
    <lineage>
        <taxon>Eukaryota</taxon>
        <taxon>Fungi</taxon>
        <taxon>Dikarya</taxon>
        <taxon>Basidiomycota</taxon>
        <taxon>Agaricomycotina</taxon>
        <taxon>Agaricomycetes</taxon>
        <taxon>Agaricomycetidae</taxon>
        <taxon>Agaricales</taxon>
        <taxon>Marasmiineae</taxon>
        <taxon>Mycenaceae</taxon>
        <taxon>Roridomyces</taxon>
    </lineage>
</organism>
<comment type="caution">
    <text evidence="2">The sequence shown here is derived from an EMBL/GenBank/DDBJ whole genome shotgun (WGS) entry which is preliminary data.</text>
</comment>
<dbReference type="Proteomes" id="UP001221142">
    <property type="component" value="Unassembled WGS sequence"/>
</dbReference>
<keyword evidence="3" id="KW-1185">Reference proteome</keyword>
<dbReference type="EMBL" id="JARKIF010000001">
    <property type="protein sequence ID" value="KAJ7650976.1"/>
    <property type="molecule type" value="Genomic_DNA"/>
</dbReference>
<dbReference type="AlphaFoldDB" id="A0AAD7CKU4"/>
<feature type="compositionally biased region" description="Acidic residues" evidence="1">
    <location>
        <begin position="170"/>
        <end position="197"/>
    </location>
</feature>
<sequence>MPTPKQSPNEQALTKGKSAFLKYLREADTSKGAVQKEVIKFHLTPEVESALNEFIESHGCTMSTRIISREEQDRIDSRRKNCAQYTTIVVTPEAQATFMKNQKSKASPTTPTKKSSAAPGINRSTKNKGGAPKTKSAPKETAASPKTPPKPRPLYKQTGRVIQTKYGQPAEEEELGESNSESDSDDAESEEEEEEEMILVPLSWADHTLYLLKQKEADLHSFPRFKRRYLEEVIAQGGKPSSRKKQKTSA</sequence>
<accession>A0AAD7CKU4</accession>
<protein>
    <submittedName>
        <fullName evidence="2">Uncharacterized protein</fullName>
    </submittedName>
</protein>
<feature type="compositionally biased region" description="Low complexity" evidence="1">
    <location>
        <begin position="104"/>
        <end position="119"/>
    </location>
</feature>
<evidence type="ECO:0000313" key="3">
    <source>
        <dbReference type="Proteomes" id="UP001221142"/>
    </source>
</evidence>
<name>A0AAD7CKU4_9AGAR</name>
<evidence type="ECO:0000256" key="1">
    <source>
        <dbReference type="SAM" id="MobiDB-lite"/>
    </source>
</evidence>
<gene>
    <name evidence="2" type="ORF">FB45DRAFT_997700</name>
</gene>
<reference evidence="2" key="1">
    <citation type="submission" date="2023-03" db="EMBL/GenBank/DDBJ databases">
        <title>Massive genome expansion in bonnet fungi (Mycena s.s.) driven by repeated elements and novel gene families across ecological guilds.</title>
        <authorList>
            <consortium name="Lawrence Berkeley National Laboratory"/>
            <person name="Harder C.B."/>
            <person name="Miyauchi S."/>
            <person name="Viragh M."/>
            <person name="Kuo A."/>
            <person name="Thoen E."/>
            <person name="Andreopoulos B."/>
            <person name="Lu D."/>
            <person name="Skrede I."/>
            <person name="Drula E."/>
            <person name="Henrissat B."/>
            <person name="Morin E."/>
            <person name="Kohler A."/>
            <person name="Barry K."/>
            <person name="LaButti K."/>
            <person name="Morin E."/>
            <person name="Salamov A."/>
            <person name="Lipzen A."/>
            <person name="Mereny Z."/>
            <person name="Hegedus B."/>
            <person name="Baldrian P."/>
            <person name="Stursova M."/>
            <person name="Weitz H."/>
            <person name="Taylor A."/>
            <person name="Grigoriev I.V."/>
            <person name="Nagy L.G."/>
            <person name="Martin F."/>
            <person name="Kauserud H."/>
        </authorList>
    </citation>
    <scope>NUCLEOTIDE SEQUENCE</scope>
    <source>
        <strain evidence="2">9284</strain>
    </source>
</reference>
<evidence type="ECO:0000313" key="2">
    <source>
        <dbReference type="EMBL" id="KAJ7650976.1"/>
    </source>
</evidence>
<feature type="region of interest" description="Disordered" evidence="1">
    <location>
        <begin position="99"/>
        <end position="199"/>
    </location>
</feature>